<dbReference type="Proteomes" id="UP000799421">
    <property type="component" value="Unassembled WGS sequence"/>
</dbReference>
<evidence type="ECO:0000313" key="7">
    <source>
        <dbReference type="Proteomes" id="UP000799421"/>
    </source>
</evidence>
<reference evidence="6" key="1">
    <citation type="journal article" date="2020" name="Stud. Mycol.">
        <title>101 Dothideomycetes genomes: a test case for predicting lifestyles and emergence of pathogens.</title>
        <authorList>
            <person name="Haridas S."/>
            <person name="Albert R."/>
            <person name="Binder M."/>
            <person name="Bloem J."/>
            <person name="Labutti K."/>
            <person name="Salamov A."/>
            <person name="Andreopoulos B."/>
            <person name="Baker S."/>
            <person name="Barry K."/>
            <person name="Bills G."/>
            <person name="Bluhm B."/>
            <person name="Cannon C."/>
            <person name="Castanera R."/>
            <person name="Culley D."/>
            <person name="Daum C."/>
            <person name="Ezra D."/>
            <person name="Gonzalez J."/>
            <person name="Henrissat B."/>
            <person name="Kuo A."/>
            <person name="Liang C."/>
            <person name="Lipzen A."/>
            <person name="Lutzoni F."/>
            <person name="Magnuson J."/>
            <person name="Mondo S."/>
            <person name="Nolan M."/>
            <person name="Ohm R."/>
            <person name="Pangilinan J."/>
            <person name="Park H.-J."/>
            <person name="Ramirez L."/>
            <person name="Alfaro M."/>
            <person name="Sun H."/>
            <person name="Tritt A."/>
            <person name="Yoshinaga Y."/>
            <person name="Zwiers L.-H."/>
            <person name="Turgeon B."/>
            <person name="Goodwin S."/>
            <person name="Spatafora J."/>
            <person name="Crous P."/>
            <person name="Grigoriev I."/>
        </authorList>
    </citation>
    <scope>NUCLEOTIDE SEQUENCE</scope>
    <source>
        <strain evidence="6">CBS 480.64</strain>
    </source>
</reference>
<dbReference type="GO" id="GO:0005829">
    <property type="term" value="C:cytosol"/>
    <property type="evidence" value="ECO:0007669"/>
    <property type="project" value="TreeGrafter"/>
</dbReference>
<dbReference type="GO" id="GO:0005886">
    <property type="term" value="C:plasma membrane"/>
    <property type="evidence" value="ECO:0007669"/>
    <property type="project" value="TreeGrafter"/>
</dbReference>
<dbReference type="Pfam" id="PF00782">
    <property type="entry name" value="DSPc"/>
    <property type="match status" value="1"/>
</dbReference>
<feature type="domain" description="Phosphatase tensin-type" evidence="5">
    <location>
        <begin position="12"/>
        <end position="186"/>
    </location>
</feature>
<accession>A0A6A7C1A5</accession>
<dbReference type="AlphaFoldDB" id="A0A6A7C1A5"/>
<dbReference type="OrthoDB" id="16692at2759"/>
<dbReference type="PROSITE" id="PS50056">
    <property type="entry name" value="TYR_PHOSPHATASE_2"/>
    <property type="match status" value="1"/>
</dbReference>
<evidence type="ECO:0000256" key="2">
    <source>
        <dbReference type="ARBA" id="ARBA00022801"/>
    </source>
</evidence>
<protein>
    <recommendedName>
        <fullName evidence="1">phosphatidylinositol-3,4,5-trisphosphate 3-phosphatase</fullName>
        <ecNumber evidence="1">3.1.3.67</ecNumber>
    </recommendedName>
</protein>
<dbReference type="GO" id="GO:0004725">
    <property type="term" value="F:protein tyrosine phosphatase activity"/>
    <property type="evidence" value="ECO:0007669"/>
    <property type="project" value="TreeGrafter"/>
</dbReference>
<dbReference type="InterPro" id="IPR029021">
    <property type="entry name" value="Prot-tyrosine_phosphatase-like"/>
</dbReference>
<dbReference type="InterPro" id="IPR016130">
    <property type="entry name" value="Tyr_Pase_AS"/>
</dbReference>
<feature type="compositionally biased region" description="Low complexity" evidence="3">
    <location>
        <begin position="414"/>
        <end position="426"/>
    </location>
</feature>
<dbReference type="PANTHER" id="PTHR12305:SF81">
    <property type="entry name" value="PHOSPHATIDYLINOSITOL 3,4,5-TRISPHOSPHATE 3-PHOSPHATASE AND DUAL-SPECIFICITY PROTEIN PHOSPHATASE PTEN"/>
    <property type="match status" value="1"/>
</dbReference>
<dbReference type="GO" id="GO:0046856">
    <property type="term" value="P:phosphatidylinositol dephosphorylation"/>
    <property type="evidence" value="ECO:0007669"/>
    <property type="project" value="TreeGrafter"/>
</dbReference>
<keyword evidence="2" id="KW-0378">Hydrolase</keyword>
<dbReference type="PANTHER" id="PTHR12305">
    <property type="entry name" value="PHOSPHATASE WITH HOMOLOGY TO TENSIN"/>
    <property type="match status" value="1"/>
</dbReference>
<feature type="domain" description="Tyrosine specific protein phosphatases" evidence="4">
    <location>
        <begin position="98"/>
        <end position="158"/>
    </location>
</feature>
<dbReference type="Gene3D" id="3.90.190.10">
    <property type="entry name" value="Protein tyrosine phosphatase superfamily"/>
    <property type="match status" value="1"/>
</dbReference>
<sequence length="457" mass="50774">MTSLLRQIVASPRVRHSDADLDLCYVTDRLIATSGPGHGYPQVAYRNPLKSLVRFLDDAHGDNWAIWEFRAEGTGYPDDQVYNRINHYPWPDHHPPPFGLIPLIMASMRNWLNEDEKHVAVVHCKAGKGRSGTVSCSYLISEQAWSPKDALDRFTERRMRPGFGAGISIPSQLRTISYVDRWTKNGKIYIERSVEIVEVHFRGLRSGVKVAIQGYVEEGKVIKMHHTFNKNEKTIVRGTPQKSMGFAEAAMGMLGRGRKTADEADNDELADGLCDVVFRPSSSVVVPTSDVKIDVERRSKSKRGGFTMVTAVAHVWFNVFFEGKGPEQQGKPDSSGVFEINWDAMDGLKGSSRKGAKAFDKMSVVWKAVDEGAAVVKEPAEGEVVEQMRPADWRGNDDHSEDFEKKLGLRESDAASAELSRASSAEPYGTSEEVADEVEGVKQTGPNGEEFKVDNKN</sequence>
<dbReference type="InterPro" id="IPR000387">
    <property type="entry name" value="Tyr_Pase_dom"/>
</dbReference>
<dbReference type="GO" id="GO:0043491">
    <property type="term" value="P:phosphatidylinositol 3-kinase/protein kinase B signal transduction"/>
    <property type="evidence" value="ECO:0007669"/>
    <property type="project" value="TreeGrafter"/>
</dbReference>
<dbReference type="InterPro" id="IPR000340">
    <property type="entry name" value="Dual-sp_phosphatase_cat-dom"/>
</dbReference>
<evidence type="ECO:0000313" key="6">
    <source>
        <dbReference type="EMBL" id="KAF2860468.1"/>
    </source>
</evidence>
<dbReference type="SUPFAM" id="SSF52799">
    <property type="entry name" value="(Phosphotyrosine protein) phosphatases II"/>
    <property type="match status" value="1"/>
</dbReference>
<evidence type="ECO:0000259" key="4">
    <source>
        <dbReference type="PROSITE" id="PS50056"/>
    </source>
</evidence>
<dbReference type="GO" id="GO:0016314">
    <property type="term" value="F:phosphatidylinositol-3,4,5-trisphosphate 3-phosphatase activity"/>
    <property type="evidence" value="ECO:0007669"/>
    <property type="project" value="UniProtKB-EC"/>
</dbReference>
<name>A0A6A7C1A5_9PEZI</name>
<dbReference type="EMBL" id="MU005981">
    <property type="protein sequence ID" value="KAF2860468.1"/>
    <property type="molecule type" value="Genomic_DNA"/>
</dbReference>
<evidence type="ECO:0000256" key="1">
    <source>
        <dbReference type="ARBA" id="ARBA00013015"/>
    </source>
</evidence>
<dbReference type="PROSITE" id="PS51181">
    <property type="entry name" value="PPASE_TENSIN"/>
    <property type="match status" value="1"/>
</dbReference>
<dbReference type="PROSITE" id="PS00383">
    <property type="entry name" value="TYR_PHOSPHATASE_1"/>
    <property type="match status" value="1"/>
</dbReference>
<evidence type="ECO:0000259" key="5">
    <source>
        <dbReference type="PROSITE" id="PS51181"/>
    </source>
</evidence>
<dbReference type="InterPro" id="IPR003595">
    <property type="entry name" value="Tyr_Pase_cat"/>
</dbReference>
<gene>
    <name evidence="6" type="ORF">K470DRAFT_257914</name>
</gene>
<dbReference type="GO" id="GO:0042995">
    <property type="term" value="C:cell projection"/>
    <property type="evidence" value="ECO:0007669"/>
    <property type="project" value="TreeGrafter"/>
</dbReference>
<dbReference type="InterPro" id="IPR029023">
    <property type="entry name" value="Tensin_phosphatase"/>
</dbReference>
<keyword evidence="7" id="KW-1185">Reference proteome</keyword>
<organism evidence="6 7">
    <name type="scientific">Piedraia hortae CBS 480.64</name>
    <dbReference type="NCBI Taxonomy" id="1314780"/>
    <lineage>
        <taxon>Eukaryota</taxon>
        <taxon>Fungi</taxon>
        <taxon>Dikarya</taxon>
        <taxon>Ascomycota</taxon>
        <taxon>Pezizomycotina</taxon>
        <taxon>Dothideomycetes</taxon>
        <taxon>Dothideomycetidae</taxon>
        <taxon>Capnodiales</taxon>
        <taxon>Piedraiaceae</taxon>
        <taxon>Piedraia</taxon>
    </lineage>
</organism>
<dbReference type="InterPro" id="IPR051281">
    <property type="entry name" value="Dual-spec_lipid-protein_phosph"/>
</dbReference>
<dbReference type="CDD" id="cd14497">
    <property type="entry name" value="PTP_PTEN-like"/>
    <property type="match status" value="1"/>
</dbReference>
<proteinExistence type="predicted"/>
<feature type="region of interest" description="Disordered" evidence="3">
    <location>
        <begin position="411"/>
        <end position="457"/>
    </location>
</feature>
<dbReference type="GO" id="GO:0005634">
    <property type="term" value="C:nucleus"/>
    <property type="evidence" value="ECO:0007669"/>
    <property type="project" value="TreeGrafter"/>
</dbReference>
<evidence type="ECO:0000256" key="3">
    <source>
        <dbReference type="SAM" id="MobiDB-lite"/>
    </source>
</evidence>
<dbReference type="SMART" id="SM00404">
    <property type="entry name" value="PTPc_motif"/>
    <property type="match status" value="1"/>
</dbReference>
<dbReference type="GO" id="GO:0051896">
    <property type="term" value="P:regulation of phosphatidylinositol 3-kinase/protein kinase B signal transduction"/>
    <property type="evidence" value="ECO:0007669"/>
    <property type="project" value="TreeGrafter"/>
</dbReference>
<dbReference type="EC" id="3.1.3.67" evidence="1"/>